<comment type="caution">
    <text evidence="2">The sequence shown here is derived from an EMBL/GenBank/DDBJ whole genome shotgun (WGS) entry which is preliminary data.</text>
</comment>
<dbReference type="Proteomes" id="UP001055117">
    <property type="component" value="Unassembled WGS sequence"/>
</dbReference>
<sequence>MSAPASRRGFLRGIALASATAGTGAFAIAALAQPEQLNPDAELLAASTEHDRLNAAFKAACAAYSAASRAARADHGVVPASLLLNDEDCRLFKRWHFGMPGDPPHPHFRPNPTVDGTWLNPSRAWSERGLRIVLDRAVAKLGPAGRTPHLLRRWRHLHPEAEAYGRAVSAARARHRTQELHRAERHAEAAWRAARVRIRDLPATTREGLAAQVRLFQDMHLDNLPEQFRPLLISAANVASVHLNLSEGA</sequence>
<dbReference type="PROSITE" id="PS51318">
    <property type="entry name" value="TAT"/>
    <property type="match status" value="1"/>
</dbReference>
<dbReference type="EMBL" id="BPQG01000121">
    <property type="protein sequence ID" value="GJD47174.1"/>
    <property type="molecule type" value="Genomic_DNA"/>
</dbReference>
<keyword evidence="3" id="KW-1185">Reference proteome</keyword>
<evidence type="ECO:0000256" key="1">
    <source>
        <dbReference type="SAM" id="SignalP"/>
    </source>
</evidence>
<name>A0ABQ4QPL0_9HYPH</name>
<proteinExistence type="predicted"/>
<accession>A0ABQ4QPL0</accession>
<dbReference type="RefSeq" id="WP_238273315.1">
    <property type="nucleotide sequence ID" value="NZ_BPQG01000121.1"/>
</dbReference>
<reference evidence="2 3" key="1">
    <citation type="journal article" date="2021" name="Front. Microbiol.">
        <title>Comprehensive Comparative Genomics and Phenotyping of Methylobacterium Species.</title>
        <authorList>
            <person name="Alessa O."/>
            <person name="Ogura Y."/>
            <person name="Fujitani Y."/>
            <person name="Takami H."/>
            <person name="Hayashi T."/>
            <person name="Sahin N."/>
            <person name="Tani A."/>
        </authorList>
    </citation>
    <scope>NUCLEOTIDE SEQUENCE [LARGE SCALE GENOMIC DNA]</scope>
    <source>
        <strain evidence="2 3">DSM 23679</strain>
    </source>
</reference>
<organism evidence="2 3">
    <name type="scientific">Methylobacterium cerastii</name>
    <dbReference type="NCBI Taxonomy" id="932741"/>
    <lineage>
        <taxon>Bacteria</taxon>
        <taxon>Pseudomonadati</taxon>
        <taxon>Pseudomonadota</taxon>
        <taxon>Alphaproteobacteria</taxon>
        <taxon>Hyphomicrobiales</taxon>
        <taxon>Methylobacteriaceae</taxon>
        <taxon>Methylobacterium</taxon>
    </lineage>
</organism>
<feature type="chain" id="PRO_5047205398" description="Twin-arginine translocation signal domain-containing protein" evidence="1">
    <location>
        <begin position="33"/>
        <end position="249"/>
    </location>
</feature>
<evidence type="ECO:0000313" key="3">
    <source>
        <dbReference type="Proteomes" id="UP001055117"/>
    </source>
</evidence>
<protein>
    <recommendedName>
        <fullName evidence="4">Twin-arginine translocation signal domain-containing protein</fullName>
    </recommendedName>
</protein>
<evidence type="ECO:0000313" key="2">
    <source>
        <dbReference type="EMBL" id="GJD47174.1"/>
    </source>
</evidence>
<feature type="signal peptide" evidence="1">
    <location>
        <begin position="1"/>
        <end position="32"/>
    </location>
</feature>
<gene>
    <name evidence="2" type="ORF">AFCDBAGC_5060</name>
</gene>
<dbReference type="InterPro" id="IPR006311">
    <property type="entry name" value="TAT_signal"/>
</dbReference>
<keyword evidence="1" id="KW-0732">Signal</keyword>
<evidence type="ECO:0008006" key="4">
    <source>
        <dbReference type="Google" id="ProtNLM"/>
    </source>
</evidence>